<feature type="domain" description="MutL C-terminal dimerisation" evidence="6">
    <location>
        <begin position="588"/>
        <end position="733"/>
    </location>
</feature>
<dbReference type="PANTHER" id="PTHR10073">
    <property type="entry name" value="DNA MISMATCH REPAIR PROTEIN MLH, PMS, MUTL"/>
    <property type="match status" value="1"/>
</dbReference>
<dbReference type="Pfam" id="PF01119">
    <property type="entry name" value="DNA_mis_repair"/>
    <property type="match status" value="1"/>
</dbReference>
<feature type="compositionally biased region" description="Low complexity" evidence="5">
    <location>
        <begin position="395"/>
        <end position="410"/>
    </location>
</feature>
<protein>
    <recommendedName>
        <fullName evidence="4">DNA mismatch repair protein MutL</fullName>
    </recommendedName>
</protein>
<dbReference type="InterPro" id="IPR020568">
    <property type="entry name" value="Ribosomal_Su5_D2-typ_SF"/>
</dbReference>
<evidence type="ECO:0000256" key="3">
    <source>
        <dbReference type="ARBA" id="ARBA00023204"/>
    </source>
</evidence>
<dbReference type="InterPro" id="IPR014790">
    <property type="entry name" value="MutL_C"/>
</dbReference>
<feature type="compositionally biased region" description="Low complexity" evidence="5">
    <location>
        <begin position="567"/>
        <end position="578"/>
    </location>
</feature>
<dbReference type="PROSITE" id="PS00058">
    <property type="entry name" value="DNA_MISMATCH_REPAIR_1"/>
    <property type="match status" value="1"/>
</dbReference>
<dbReference type="InterPro" id="IPR002099">
    <property type="entry name" value="MutL/Mlh/PMS"/>
</dbReference>
<evidence type="ECO:0000313" key="10">
    <source>
        <dbReference type="Proteomes" id="UP000276178"/>
    </source>
</evidence>
<feature type="compositionally biased region" description="Low complexity" evidence="5">
    <location>
        <begin position="443"/>
        <end position="460"/>
    </location>
</feature>
<dbReference type="Proteomes" id="UP000276178">
    <property type="component" value="Unassembled WGS sequence"/>
</dbReference>
<dbReference type="PANTHER" id="PTHR10073:SF12">
    <property type="entry name" value="DNA MISMATCH REPAIR PROTEIN MLH1"/>
    <property type="match status" value="1"/>
</dbReference>
<dbReference type="EMBL" id="RHHN01000009">
    <property type="protein sequence ID" value="RNB60331.1"/>
    <property type="molecule type" value="Genomic_DNA"/>
</dbReference>
<dbReference type="SUPFAM" id="SSF54211">
    <property type="entry name" value="Ribosomal protein S5 domain 2-like"/>
    <property type="match status" value="1"/>
</dbReference>
<evidence type="ECO:0000256" key="4">
    <source>
        <dbReference type="HAMAP-Rule" id="MF_00149"/>
    </source>
</evidence>
<keyword evidence="11" id="KW-1185">Reference proteome</keyword>
<keyword evidence="3 4" id="KW-0234">DNA repair</keyword>
<dbReference type="Pfam" id="PF08676">
    <property type="entry name" value="MutL_C"/>
    <property type="match status" value="1"/>
</dbReference>
<name>A0A3M8BA50_9BACL</name>
<feature type="domain" description="DNA mismatch repair protein S5" evidence="7">
    <location>
        <begin position="209"/>
        <end position="327"/>
    </location>
</feature>
<dbReference type="InterPro" id="IPR042121">
    <property type="entry name" value="MutL_C_regsub"/>
</dbReference>
<dbReference type="InterPro" id="IPR013507">
    <property type="entry name" value="DNA_mismatch_S5_2-like"/>
</dbReference>
<evidence type="ECO:0000256" key="2">
    <source>
        <dbReference type="ARBA" id="ARBA00022763"/>
    </source>
</evidence>
<evidence type="ECO:0000259" key="7">
    <source>
        <dbReference type="SMART" id="SM01340"/>
    </source>
</evidence>
<dbReference type="SMART" id="SM00853">
    <property type="entry name" value="MutL_C"/>
    <property type="match status" value="1"/>
</dbReference>
<feature type="region of interest" description="Disordered" evidence="5">
    <location>
        <begin position="556"/>
        <end position="578"/>
    </location>
</feature>
<dbReference type="Gene3D" id="3.30.230.10">
    <property type="match status" value="1"/>
</dbReference>
<evidence type="ECO:0000256" key="5">
    <source>
        <dbReference type="SAM" id="MobiDB-lite"/>
    </source>
</evidence>
<comment type="similarity">
    <text evidence="1 4">Belongs to the DNA mismatch repair MutL/HexB family.</text>
</comment>
<dbReference type="RefSeq" id="WP_025846035.1">
    <property type="nucleotide sequence ID" value="NZ_BJOD01000005.1"/>
</dbReference>
<sequence length="777" mass="84392">MGNIRVLDEQLANMIAAGEVVERPASVVKELVENAIDASATSIEIHVEEGGLELIRIVDNGHGMDRDDCLLALERHATSKISTPRDLFRIRTLGFRGEALPSIAAVSRMELTSNRSSREIGTRLLVEGGEVREVADAAAVQGTEICVRSLFFNTPARLKYMKSIATEVGHISDYVNRLALTHPGISFTLTHNGKTLLQTTGDGKLLHVMAAIYGVQVAKLLLPISGETLDFHWDGFLSKTEVTRANRSYLSTLVNGRYVRSYSLNNAIMRGYHTLLPIGRFPIVALQIEMDPTLVDVNVHPAKLEARFSKEDELCSAIEQSVKTTLRQGLGIVRPMATQPKAKISTQVVQPQFDLTFTKPAIEKSSLLEASPRLQEWMAKQESNKAQAGQPAGMANAASPANPLSPAGLSFQETEKKTVHEAASPYPRPEQALQTGVGGGEAAGHTGTQAAAATGSASAGVGEGNEHGQYREQDYAQALDQAQAQAGTGTNAQTLAAAETHAQPEAVQQQPQLQSQRFQPLNRAEETEPVAQPINAQAGTAEPPTGAAWAQADVTRLDEPSEQQGQAATPAAPANEETTTSAVPVMYPVGQVHGTYIVAQNDTGMYLVDQHAAQERIFYEYFMAKLAEEGVASQMMLFPHTVEVTAAEAARLEKRLPLLQSFGLEVEAFGGRTFIVRAHPHWFPEGAELEVIEELIQFVLEAGEHGQASVVQMREKAAIMMSCKASIKANRYLTHAEMESLLNQLRETSSPFTCPHGRPIVIHFSGYDLEKMFKRVM</sequence>
<dbReference type="InterPro" id="IPR042120">
    <property type="entry name" value="MutL_C_dimsub"/>
</dbReference>
<dbReference type="GO" id="GO:0016887">
    <property type="term" value="F:ATP hydrolysis activity"/>
    <property type="evidence" value="ECO:0007669"/>
    <property type="project" value="InterPro"/>
</dbReference>
<comment type="caution">
    <text evidence="9">The sequence shown here is derived from an EMBL/GenBank/DDBJ whole genome shotgun (WGS) entry which is preliminary data.</text>
</comment>
<dbReference type="AlphaFoldDB" id="A0A3M8BA50"/>
<evidence type="ECO:0000313" key="11">
    <source>
        <dbReference type="Proteomes" id="UP000317180"/>
    </source>
</evidence>
<dbReference type="InterPro" id="IPR014762">
    <property type="entry name" value="DNA_mismatch_repair_CS"/>
</dbReference>
<evidence type="ECO:0000259" key="6">
    <source>
        <dbReference type="SMART" id="SM00853"/>
    </source>
</evidence>
<dbReference type="GO" id="GO:0032300">
    <property type="term" value="C:mismatch repair complex"/>
    <property type="evidence" value="ECO:0007669"/>
    <property type="project" value="InterPro"/>
</dbReference>
<dbReference type="EMBL" id="BJOD01000005">
    <property type="protein sequence ID" value="GED24677.1"/>
    <property type="molecule type" value="Genomic_DNA"/>
</dbReference>
<keyword evidence="9" id="KW-0378">Hydrolase</keyword>
<evidence type="ECO:0000313" key="8">
    <source>
        <dbReference type="EMBL" id="GED24677.1"/>
    </source>
</evidence>
<dbReference type="InterPro" id="IPR037198">
    <property type="entry name" value="MutL_C_sf"/>
</dbReference>
<dbReference type="GO" id="GO:0005524">
    <property type="term" value="F:ATP binding"/>
    <property type="evidence" value="ECO:0007669"/>
    <property type="project" value="InterPro"/>
</dbReference>
<dbReference type="HAMAP" id="MF_00149">
    <property type="entry name" value="DNA_mis_repair"/>
    <property type="match status" value="1"/>
</dbReference>
<dbReference type="Gene3D" id="3.30.1370.100">
    <property type="entry name" value="MutL, C-terminal domain, regulatory subdomain"/>
    <property type="match status" value="1"/>
</dbReference>
<dbReference type="FunFam" id="3.30.565.10:FF:000003">
    <property type="entry name" value="DNA mismatch repair endonuclease MutL"/>
    <property type="match status" value="1"/>
</dbReference>
<dbReference type="InterPro" id="IPR020667">
    <property type="entry name" value="DNA_mismatch_repair_MutL"/>
</dbReference>
<dbReference type="SMART" id="SM01340">
    <property type="entry name" value="DNA_mis_repair"/>
    <property type="match status" value="1"/>
</dbReference>
<evidence type="ECO:0000256" key="1">
    <source>
        <dbReference type="ARBA" id="ARBA00006082"/>
    </source>
</evidence>
<dbReference type="GO" id="GO:0030983">
    <property type="term" value="F:mismatched DNA binding"/>
    <property type="evidence" value="ECO:0007669"/>
    <property type="project" value="InterPro"/>
</dbReference>
<dbReference type="SUPFAM" id="SSF118116">
    <property type="entry name" value="DNA mismatch repair protein MutL"/>
    <property type="match status" value="1"/>
</dbReference>
<dbReference type="Gene3D" id="3.30.1540.20">
    <property type="entry name" value="MutL, C-terminal domain, dimerisation subdomain"/>
    <property type="match status" value="1"/>
</dbReference>
<dbReference type="GO" id="GO:0006298">
    <property type="term" value="P:mismatch repair"/>
    <property type="evidence" value="ECO:0007669"/>
    <property type="project" value="UniProtKB-UniRule"/>
</dbReference>
<evidence type="ECO:0000313" key="9">
    <source>
        <dbReference type="EMBL" id="RNB60331.1"/>
    </source>
</evidence>
<keyword evidence="9" id="KW-0255">Endonuclease</keyword>
<accession>A0A3M8BA50</accession>
<dbReference type="SUPFAM" id="SSF55874">
    <property type="entry name" value="ATPase domain of HSP90 chaperone/DNA topoisomerase II/histidine kinase"/>
    <property type="match status" value="1"/>
</dbReference>
<dbReference type="Proteomes" id="UP000317180">
    <property type="component" value="Unassembled WGS sequence"/>
</dbReference>
<reference evidence="9 10" key="1">
    <citation type="submission" date="2018-10" db="EMBL/GenBank/DDBJ databases">
        <title>Phylogenomics of Brevibacillus.</title>
        <authorList>
            <person name="Dunlap C."/>
        </authorList>
    </citation>
    <scope>NUCLEOTIDE SEQUENCE [LARGE SCALE GENOMIC DNA]</scope>
    <source>
        <strain evidence="9 10">NRRL NRS 1219</strain>
    </source>
</reference>
<feature type="region of interest" description="Disordered" evidence="5">
    <location>
        <begin position="379"/>
        <end position="466"/>
    </location>
</feature>
<proteinExistence type="inferred from homology"/>
<dbReference type="CDD" id="cd00782">
    <property type="entry name" value="MutL_Trans"/>
    <property type="match status" value="1"/>
</dbReference>
<keyword evidence="2 4" id="KW-0227">DNA damage</keyword>
<dbReference type="InterPro" id="IPR014721">
    <property type="entry name" value="Ribsml_uS5_D2-typ_fold_subgr"/>
</dbReference>
<comment type="function">
    <text evidence="4">This protein is involved in the repair of mismatches in DNA. It is required for dam-dependent methyl-directed DNA mismatch repair. May act as a 'molecular matchmaker', a protein that promotes the formation of a stable complex between two or more DNA-binding proteins in an ATP-dependent manner without itself being part of a final effector complex.</text>
</comment>
<dbReference type="Pfam" id="PF13589">
    <property type="entry name" value="HATPase_c_3"/>
    <property type="match status" value="1"/>
</dbReference>
<dbReference type="Gene3D" id="3.30.565.10">
    <property type="entry name" value="Histidine kinase-like ATPase, C-terminal domain"/>
    <property type="match status" value="1"/>
</dbReference>
<dbReference type="GO" id="GO:0004519">
    <property type="term" value="F:endonuclease activity"/>
    <property type="evidence" value="ECO:0007669"/>
    <property type="project" value="UniProtKB-KW"/>
</dbReference>
<organism evidence="9 10">
    <name type="scientific">Brevibacillus agri</name>
    <dbReference type="NCBI Taxonomy" id="51101"/>
    <lineage>
        <taxon>Bacteria</taxon>
        <taxon>Bacillati</taxon>
        <taxon>Bacillota</taxon>
        <taxon>Bacilli</taxon>
        <taxon>Bacillales</taxon>
        <taxon>Paenibacillaceae</taxon>
        <taxon>Brevibacillus</taxon>
    </lineage>
</organism>
<dbReference type="CDD" id="cd16926">
    <property type="entry name" value="HATPase_MutL-MLH-PMS-like"/>
    <property type="match status" value="1"/>
</dbReference>
<feature type="compositionally biased region" description="Low complexity" evidence="5">
    <location>
        <begin position="496"/>
        <end position="520"/>
    </location>
</feature>
<feature type="region of interest" description="Disordered" evidence="5">
    <location>
        <begin position="496"/>
        <end position="529"/>
    </location>
</feature>
<reference evidence="8 11" key="2">
    <citation type="submission" date="2019-06" db="EMBL/GenBank/DDBJ databases">
        <title>Whole genome shotgun sequence of Brevibacillus agri NBRC 15538.</title>
        <authorList>
            <person name="Hosoyama A."/>
            <person name="Uohara A."/>
            <person name="Ohji S."/>
            <person name="Ichikawa N."/>
        </authorList>
    </citation>
    <scope>NUCLEOTIDE SEQUENCE [LARGE SCALE GENOMIC DNA]</scope>
    <source>
        <strain evidence="8 11">NBRC 15538</strain>
    </source>
</reference>
<dbReference type="OrthoDB" id="9763467at2"/>
<dbReference type="GO" id="GO:0140664">
    <property type="term" value="F:ATP-dependent DNA damage sensor activity"/>
    <property type="evidence" value="ECO:0007669"/>
    <property type="project" value="InterPro"/>
</dbReference>
<dbReference type="GeneID" id="82811344"/>
<dbReference type="InterPro" id="IPR038973">
    <property type="entry name" value="MutL/Mlh/Pms-like"/>
</dbReference>
<gene>
    <name evidence="4 9" type="primary">mutL</name>
    <name evidence="8" type="ORF">BAG01nite_07790</name>
    <name evidence="9" type="ORF">EB820_02075</name>
</gene>
<dbReference type="InterPro" id="IPR036890">
    <property type="entry name" value="HATPase_C_sf"/>
</dbReference>
<keyword evidence="9" id="KW-0540">Nuclease</keyword>
<dbReference type="NCBIfam" id="TIGR00585">
    <property type="entry name" value="mutl"/>
    <property type="match status" value="1"/>
</dbReference>